<name>A0A645HSY9_9ZZZZ</name>
<proteinExistence type="predicted"/>
<accession>A0A645HSY9</accession>
<organism evidence="1">
    <name type="scientific">bioreactor metagenome</name>
    <dbReference type="NCBI Taxonomy" id="1076179"/>
    <lineage>
        <taxon>unclassified sequences</taxon>
        <taxon>metagenomes</taxon>
        <taxon>ecological metagenomes</taxon>
    </lineage>
</organism>
<dbReference type="Pfam" id="PF17170">
    <property type="entry name" value="DUF5128"/>
    <property type="match status" value="1"/>
</dbReference>
<gene>
    <name evidence="1" type="ORF">SDC9_186027</name>
</gene>
<reference evidence="1" key="1">
    <citation type="submission" date="2019-08" db="EMBL/GenBank/DDBJ databases">
        <authorList>
            <person name="Kucharzyk K."/>
            <person name="Murdoch R.W."/>
            <person name="Higgins S."/>
            <person name="Loffler F."/>
        </authorList>
    </citation>
    <scope>NUCLEOTIDE SEQUENCE</scope>
</reference>
<evidence type="ECO:0000313" key="1">
    <source>
        <dbReference type="EMBL" id="MPN38503.1"/>
    </source>
</evidence>
<protein>
    <submittedName>
        <fullName evidence="1">Uncharacterized protein</fullName>
    </submittedName>
</protein>
<sequence>MVGCGKRKQPVKDLITVDIAENYPRKEFILQDLMDVEYIVLETRDEFITQGFLRAAPVTKTC</sequence>
<comment type="caution">
    <text evidence="1">The sequence shown here is derived from an EMBL/GenBank/DDBJ whole genome shotgun (WGS) entry which is preliminary data.</text>
</comment>
<dbReference type="EMBL" id="VSSQ01093769">
    <property type="protein sequence ID" value="MPN38503.1"/>
    <property type="molecule type" value="Genomic_DNA"/>
</dbReference>
<dbReference type="AlphaFoldDB" id="A0A645HSY9"/>